<dbReference type="InterPro" id="IPR025828">
    <property type="entry name" value="Put_sensor_dom"/>
</dbReference>
<keyword evidence="1" id="KW-0812">Transmembrane</keyword>
<name>A0A0P7I5C7_9EURY</name>
<accession>A0A0P7I5C7</accession>
<dbReference type="OrthoDB" id="253413at2157"/>
<feature type="transmembrane region" description="Helical" evidence="1">
    <location>
        <begin position="205"/>
        <end position="227"/>
    </location>
</feature>
<feature type="transmembrane region" description="Helical" evidence="1">
    <location>
        <begin position="60"/>
        <end position="81"/>
    </location>
</feature>
<evidence type="ECO:0000259" key="2">
    <source>
        <dbReference type="Pfam" id="PF13796"/>
    </source>
</evidence>
<keyword evidence="1" id="KW-0472">Membrane</keyword>
<dbReference type="STRING" id="699431.SY89_02973"/>
<dbReference type="RefSeq" id="WP_054584533.1">
    <property type="nucleotide sequence ID" value="NZ_LGUC01000001.1"/>
</dbReference>
<dbReference type="Proteomes" id="UP000050535">
    <property type="component" value="Unassembled WGS sequence"/>
</dbReference>
<evidence type="ECO:0000313" key="4">
    <source>
        <dbReference type="Proteomes" id="UP000050535"/>
    </source>
</evidence>
<dbReference type="Pfam" id="PF13796">
    <property type="entry name" value="Sensor"/>
    <property type="match status" value="1"/>
</dbReference>
<evidence type="ECO:0000256" key="1">
    <source>
        <dbReference type="SAM" id="Phobius"/>
    </source>
</evidence>
<protein>
    <recommendedName>
        <fullName evidence="2">Putative sensor domain-containing protein</fullName>
    </recommendedName>
</protein>
<reference evidence="4" key="1">
    <citation type="submission" date="2013-11" db="EMBL/GenBank/DDBJ databases">
        <authorList>
            <person name="Hoang H.T."/>
            <person name="Killian M.L."/>
            <person name="Madson D.M."/>
            <person name="Arruda P.H.E."/>
            <person name="Sun D."/>
            <person name="Schwartz K.J."/>
            <person name="Yoon K."/>
        </authorList>
    </citation>
    <scope>NUCLEOTIDE SEQUENCE [LARGE SCALE GENOMIC DNA]</scope>
    <source>
        <strain evidence="4">CDK2</strain>
    </source>
</reference>
<organism evidence="3 4">
    <name type="scientific">Halolamina pelagica</name>
    <dbReference type="NCBI Taxonomy" id="699431"/>
    <lineage>
        <taxon>Archaea</taxon>
        <taxon>Methanobacteriati</taxon>
        <taxon>Methanobacteriota</taxon>
        <taxon>Stenosarchaea group</taxon>
        <taxon>Halobacteria</taxon>
        <taxon>Halobacteriales</taxon>
        <taxon>Haloferacaceae</taxon>
    </lineage>
</organism>
<proteinExistence type="predicted"/>
<feature type="transmembrane region" description="Helical" evidence="1">
    <location>
        <begin position="129"/>
        <end position="152"/>
    </location>
</feature>
<keyword evidence="1" id="KW-1133">Transmembrane helix</keyword>
<gene>
    <name evidence="3" type="ORF">SY89_02973</name>
</gene>
<dbReference type="EMBL" id="LGUC01000001">
    <property type="protein sequence ID" value="KPN32209.1"/>
    <property type="molecule type" value="Genomic_DNA"/>
</dbReference>
<dbReference type="AlphaFoldDB" id="A0A0P7I5C7"/>
<feature type="domain" description="Putative sensor" evidence="2">
    <location>
        <begin position="33"/>
        <end position="238"/>
    </location>
</feature>
<sequence>MSSTHAADPAGRSRLRSFLAAPVRSQTYLNLAYLVLAFPLGLVYFVFVTVSISLGLGLSIILVGIPLLAAVVALSLIAAALERRLTAWMLDVDVPAGPQPTGDGWRERLRALATEPGTYAPLLYLPLKFAVGTLAFVVVMNALVTGVALLSVPLHYDEPGLYVGLVTNRPIELHPALHFGWNRLLVGVETVVTIEAWEVTTLAEALGAAAAGVLLLLGGLAVLNWLASLHGRLTAALLGRAYDPVSLLGSKSE</sequence>
<feature type="transmembrane region" description="Helical" evidence="1">
    <location>
        <begin position="31"/>
        <end position="54"/>
    </location>
</feature>
<keyword evidence="4" id="KW-1185">Reference proteome</keyword>
<evidence type="ECO:0000313" key="3">
    <source>
        <dbReference type="EMBL" id="KPN32209.1"/>
    </source>
</evidence>
<comment type="caution">
    <text evidence="3">The sequence shown here is derived from an EMBL/GenBank/DDBJ whole genome shotgun (WGS) entry which is preliminary data.</text>
</comment>